<evidence type="ECO:0000256" key="1">
    <source>
        <dbReference type="ARBA" id="ARBA00004167"/>
    </source>
</evidence>
<reference evidence="8" key="1">
    <citation type="journal article" date="2019" name="bioRxiv">
        <title>The Genome of the Zebra Mussel, Dreissena polymorpha: A Resource for Invasive Species Research.</title>
        <authorList>
            <person name="McCartney M.A."/>
            <person name="Auch B."/>
            <person name="Kono T."/>
            <person name="Mallez S."/>
            <person name="Zhang Y."/>
            <person name="Obille A."/>
            <person name="Becker A."/>
            <person name="Abrahante J.E."/>
            <person name="Garbe J."/>
            <person name="Badalamenti J.P."/>
            <person name="Herman A."/>
            <person name="Mangelson H."/>
            <person name="Liachko I."/>
            <person name="Sullivan S."/>
            <person name="Sone E.D."/>
            <person name="Koren S."/>
            <person name="Silverstein K.A.T."/>
            <person name="Beckman K.B."/>
            <person name="Gohl D.M."/>
        </authorList>
    </citation>
    <scope>NUCLEOTIDE SEQUENCE</scope>
    <source>
        <strain evidence="8">Duluth1</strain>
        <tissue evidence="8">Whole animal</tissue>
    </source>
</reference>
<evidence type="ECO:0000256" key="6">
    <source>
        <dbReference type="ARBA" id="ARBA00022989"/>
    </source>
</evidence>
<dbReference type="Proteomes" id="UP000828390">
    <property type="component" value="Unassembled WGS sequence"/>
</dbReference>
<keyword evidence="7" id="KW-0472">Membrane</keyword>
<keyword evidence="5" id="KW-0106">Calcium</keyword>
<keyword evidence="6" id="KW-1133">Transmembrane helix</keyword>
<accession>A0A9D4DV05</accession>
<evidence type="ECO:0000256" key="3">
    <source>
        <dbReference type="ARBA" id="ARBA00022729"/>
    </source>
</evidence>
<evidence type="ECO:0000256" key="5">
    <source>
        <dbReference type="ARBA" id="ARBA00022837"/>
    </source>
</evidence>
<dbReference type="GO" id="GO:0000902">
    <property type="term" value="P:cell morphogenesis"/>
    <property type="evidence" value="ECO:0007669"/>
    <property type="project" value="TreeGrafter"/>
</dbReference>
<dbReference type="GO" id="GO:0008013">
    <property type="term" value="F:beta-catenin binding"/>
    <property type="evidence" value="ECO:0007669"/>
    <property type="project" value="TreeGrafter"/>
</dbReference>
<dbReference type="Gene3D" id="2.60.40.60">
    <property type="entry name" value="Cadherins"/>
    <property type="match status" value="2"/>
</dbReference>
<dbReference type="SUPFAM" id="SSF49313">
    <property type="entry name" value="Cadherin-like"/>
    <property type="match status" value="2"/>
</dbReference>
<proteinExistence type="predicted"/>
<dbReference type="GO" id="GO:0016342">
    <property type="term" value="C:catenin complex"/>
    <property type="evidence" value="ECO:0007669"/>
    <property type="project" value="TreeGrafter"/>
</dbReference>
<dbReference type="EMBL" id="JAIWYP010000010">
    <property type="protein sequence ID" value="KAH3755538.1"/>
    <property type="molecule type" value="Genomic_DNA"/>
</dbReference>
<evidence type="ECO:0000256" key="4">
    <source>
        <dbReference type="ARBA" id="ARBA00022737"/>
    </source>
</evidence>
<dbReference type="InterPro" id="IPR039808">
    <property type="entry name" value="Cadherin"/>
</dbReference>
<evidence type="ECO:0000256" key="2">
    <source>
        <dbReference type="ARBA" id="ARBA00022692"/>
    </source>
</evidence>
<dbReference type="GO" id="GO:0005912">
    <property type="term" value="C:adherens junction"/>
    <property type="evidence" value="ECO:0007669"/>
    <property type="project" value="TreeGrafter"/>
</dbReference>
<name>A0A9D4DV05_DREPO</name>
<dbReference type="GO" id="GO:0016477">
    <property type="term" value="P:cell migration"/>
    <property type="evidence" value="ECO:0007669"/>
    <property type="project" value="TreeGrafter"/>
</dbReference>
<dbReference type="PANTHER" id="PTHR24027:SF422">
    <property type="entry name" value="CADHERIN DOMAIN-CONTAINING PROTEIN"/>
    <property type="match status" value="1"/>
</dbReference>
<dbReference type="GO" id="GO:0007043">
    <property type="term" value="P:cell-cell junction assembly"/>
    <property type="evidence" value="ECO:0007669"/>
    <property type="project" value="TreeGrafter"/>
</dbReference>
<evidence type="ECO:0008006" key="10">
    <source>
        <dbReference type="Google" id="ProtNLM"/>
    </source>
</evidence>
<keyword evidence="4" id="KW-0677">Repeat</keyword>
<dbReference type="GO" id="GO:0034332">
    <property type="term" value="P:adherens junction organization"/>
    <property type="evidence" value="ECO:0007669"/>
    <property type="project" value="TreeGrafter"/>
</dbReference>
<dbReference type="GO" id="GO:0044331">
    <property type="term" value="P:cell-cell adhesion mediated by cadherin"/>
    <property type="evidence" value="ECO:0007669"/>
    <property type="project" value="TreeGrafter"/>
</dbReference>
<gene>
    <name evidence="8" type="ORF">DPMN_190234</name>
</gene>
<keyword evidence="9" id="KW-1185">Reference proteome</keyword>
<evidence type="ECO:0000256" key="7">
    <source>
        <dbReference type="ARBA" id="ARBA00023136"/>
    </source>
</evidence>
<dbReference type="PANTHER" id="PTHR24027">
    <property type="entry name" value="CADHERIN-23"/>
    <property type="match status" value="1"/>
</dbReference>
<organism evidence="8 9">
    <name type="scientific">Dreissena polymorpha</name>
    <name type="common">Zebra mussel</name>
    <name type="synonym">Mytilus polymorpha</name>
    <dbReference type="NCBI Taxonomy" id="45954"/>
    <lineage>
        <taxon>Eukaryota</taxon>
        <taxon>Metazoa</taxon>
        <taxon>Spiralia</taxon>
        <taxon>Lophotrochozoa</taxon>
        <taxon>Mollusca</taxon>
        <taxon>Bivalvia</taxon>
        <taxon>Autobranchia</taxon>
        <taxon>Heteroconchia</taxon>
        <taxon>Euheterodonta</taxon>
        <taxon>Imparidentia</taxon>
        <taxon>Neoheterodontei</taxon>
        <taxon>Myida</taxon>
        <taxon>Dreissenoidea</taxon>
        <taxon>Dreissenidae</taxon>
        <taxon>Dreissena</taxon>
    </lineage>
</organism>
<reference evidence="8" key="2">
    <citation type="submission" date="2020-11" db="EMBL/GenBank/DDBJ databases">
        <authorList>
            <person name="McCartney M.A."/>
            <person name="Auch B."/>
            <person name="Kono T."/>
            <person name="Mallez S."/>
            <person name="Becker A."/>
            <person name="Gohl D.M."/>
            <person name="Silverstein K.A.T."/>
            <person name="Koren S."/>
            <person name="Bechman K.B."/>
            <person name="Herman A."/>
            <person name="Abrahante J.E."/>
            <person name="Garbe J."/>
        </authorList>
    </citation>
    <scope>NUCLEOTIDE SEQUENCE</scope>
    <source>
        <strain evidence="8">Duluth1</strain>
        <tissue evidence="8">Whole animal</tissue>
    </source>
</reference>
<protein>
    <recommendedName>
        <fullName evidence="10">Cadherin domain-containing protein</fullName>
    </recommendedName>
</protein>
<sequence length="218" mass="22062">MLVAGVRRIGHGLDGSAVNVNKRPSAVAAWAISYTITSGNNGSVMQISATGVITLAAGKSLDFETTLSYTLVITVTGASGSPDVATLTVNIKNVLEFGKTLYDVCMVDGSTADTTMGTYTVKDNTVGATVTYAITSVNKNSDFTFTAAGELTVSTGKTLAQKTTEKYTVVLEATESGSPAFADPGSNTVSITVGPCGCSAVAATLGLTLLPVVVAVSA</sequence>
<keyword evidence="2" id="KW-0812">Transmembrane</keyword>
<comment type="subcellular location">
    <subcellularLocation>
        <location evidence="1">Membrane</location>
        <topology evidence="1">Single-pass membrane protein</topology>
    </subcellularLocation>
</comment>
<dbReference type="GO" id="GO:0016339">
    <property type="term" value="P:calcium-dependent cell-cell adhesion via plasma membrane cell adhesion molecules"/>
    <property type="evidence" value="ECO:0007669"/>
    <property type="project" value="TreeGrafter"/>
</dbReference>
<dbReference type="GO" id="GO:0045296">
    <property type="term" value="F:cadherin binding"/>
    <property type="evidence" value="ECO:0007669"/>
    <property type="project" value="TreeGrafter"/>
</dbReference>
<comment type="caution">
    <text evidence="8">The sequence shown here is derived from an EMBL/GenBank/DDBJ whole genome shotgun (WGS) entry which is preliminary data.</text>
</comment>
<dbReference type="InterPro" id="IPR015919">
    <property type="entry name" value="Cadherin-like_sf"/>
</dbReference>
<evidence type="ECO:0000313" key="9">
    <source>
        <dbReference type="Proteomes" id="UP000828390"/>
    </source>
</evidence>
<dbReference type="GO" id="GO:0005509">
    <property type="term" value="F:calcium ion binding"/>
    <property type="evidence" value="ECO:0007669"/>
    <property type="project" value="InterPro"/>
</dbReference>
<dbReference type="CDD" id="cd11304">
    <property type="entry name" value="Cadherin_repeat"/>
    <property type="match status" value="1"/>
</dbReference>
<keyword evidence="3" id="KW-0732">Signal</keyword>
<dbReference type="AlphaFoldDB" id="A0A9D4DV05"/>
<evidence type="ECO:0000313" key="8">
    <source>
        <dbReference type="EMBL" id="KAH3755538.1"/>
    </source>
</evidence>